<accession>A0A9D6V2R7</accession>
<reference evidence="1" key="1">
    <citation type="submission" date="2020-07" db="EMBL/GenBank/DDBJ databases">
        <title>Huge and variable diversity of episymbiotic CPR bacteria and DPANN archaea in groundwater ecosystems.</title>
        <authorList>
            <person name="He C.Y."/>
            <person name="Keren R."/>
            <person name="Whittaker M."/>
            <person name="Farag I.F."/>
            <person name="Doudna J."/>
            <person name="Cate J.H.D."/>
            <person name="Banfield J.F."/>
        </authorList>
    </citation>
    <scope>NUCLEOTIDE SEQUENCE</scope>
    <source>
        <strain evidence="1">NC_groundwater_1664_Pr3_B-0.1um_52_9</strain>
    </source>
</reference>
<dbReference type="Proteomes" id="UP000807825">
    <property type="component" value="Unassembled WGS sequence"/>
</dbReference>
<dbReference type="AlphaFoldDB" id="A0A9D6V2R7"/>
<name>A0A9D6V2R7_9BACT</name>
<evidence type="ECO:0000313" key="2">
    <source>
        <dbReference type="Proteomes" id="UP000807825"/>
    </source>
</evidence>
<proteinExistence type="predicted"/>
<feature type="non-terminal residue" evidence="1">
    <location>
        <position position="1"/>
    </location>
</feature>
<dbReference type="EMBL" id="JACRDE010000257">
    <property type="protein sequence ID" value="MBI5249714.1"/>
    <property type="molecule type" value="Genomic_DNA"/>
</dbReference>
<gene>
    <name evidence="1" type="ORF">HY912_09480</name>
</gene>
<evidence type="ECO:0000313" key="1">
    <source>
        <dbReference type="EMBL" id="MBI5249714.1"/>
    </source>
</evidence>
<protein>
    <submittedName>
        <fullName evidence="1">DUF3108 domain-containing protein</fullName>
    </submittedName>
</protein>
<dbReference type="Pfam" id="PF11306">
    <property type="entry name" value="DUF3108"/>
    <property type="match status" value="1"/>
</dbReference>
<sequence length="198" mass="22109">GDISTKKDGKTVNVTAHAVSDGLLKKLIEMWSKIQATFSAKTFQPHTYNFTFKSNLGSPELVALTFDHKAKLVQVDKQRGTERENHAEQFSGLYDPISAAFLLRNQKDYTKPTFVDIFDGKDKSRLFVTFAGNAPIKLQTGQHPAVCLDLRLLKLTGDRKEIATGKLWISDDPHRVPLCLTSSPLVGTIRFELVHAQL</sequence>
<comment type="caution">
    <text evidence="1">The sequence shown here is derived from an EMBL/GenBank/DDBJ whole genome shotgun (WGS) entry which is preliminary data.</text>
</comment>
<dbReference type="InterPro" id="IPR021457">
    <property type="entry name" value="DUF3108"/>
</dbReference>
<organism evidence="1 2">
    <name type="scientific">Desulfomonile tiedjei</name>
    <dbReference type="NCBI Taxonomy" id="2358"/>
    <lineage>
        <taxon>Bacteria</taxon>
        <taxon>Pseudomonadati</taxon>
        <taxon>Thermodesulfobacteriota</taxon>
        <taxon>Desulfomonilia</taxon>
        <taxon>Desulfomonilales</taxon>
        <taxon>Desulfomonilaceae</taxon>
        <taxon>Desulfomonile</taxon>
    </lineage>
</organism>